<dbReference type="PROSITE" id="PS00280">
    <property type="entry name" value="BPTI_KUNITZ_1"/>
    <property type="match status" value="1"/>
</dbReference>
<dbReference type="STRING" id="7070.A0A139WF79"/>
<dbReference type="EMBL" id="KQ971354">
    <property type="protein sequence ID" value="KYB26495.1"/>
    <property type="molecule type" value="Genomic_DNA"/>
</dbReference>
<dbReference type="KEGG" id="tca:103313658"/>
<dbReference type="InParanoid" id="A0A139WF79"/>
<keyword evidence="2" id="KW-0722">Serine protease inhibitor</keyword>
<reference evidence="5 6" key="2">
    <citation type="journal article" date="2010" name="Nucleic Acids Res.">
        <title>BeetleBase in 2010: revisions to provide comprehensive genomic information for Tribolium castaneum.</title>
        <authorList>
            <person name="Kim H.S."/>
            <person name="Murphy T."/>
            <person name="Xia J."/>
            <person name="Caragea D."/>
            <person name="Park Y."/>
            <person name="Beeman R.W."/>
            <person name="Lorenzen M.D."/>
            <person name="Butcher S."/>
            <person name="Manak J.R."/>
            <person name="Brown S.J."/>
        </authorList>
    </citation>
    <scope>GENOME REANNOTATION</scope>
    <source>
        <strain evidence="5 6">Georgia GA2</strain>
    </source>
</reference>
<gene>
    <name evidence="5" type="primary">AUGUSTUS-3.0.2_33732</name>
    <name evidence="5" type="ORF">TcasGA2_TC033732</name>
</gene>
<dbReference type="Pfam" id="PF00014">
    <property type="entry name" value="Kunitz_BPTI"/>
    <property type="match status" value="1"/>
</dbReference>
<dbReference type="PANTHER" id="PTHR10083">
    <property type="entry name" value="KUNITZ-TYPE PROTEASE INHIBITOR-RELATED"/>
    <property type="match status" value="1"/>
</dbReference>
<dbReference type="CDD" id="cd00109">
    <property type="entry name" value="Kunitz-type"/>
    <property type="match status" value="1"/>
</dbReference>
<evidence type="ECO:0000313" key="6">
    <source>
        <dbReference type="Proteomes" id="UP000007266"/>
    </source>
</evidence>
<dbReference type="FunCoup" id="A0A139WF79">
    <property type="interactions" value="37"/>
</dbReference>
<evidence type="ECO:0000259" key="4">
    <source>
        <dbReference type="PROSITE" id="PS50279"/>
    </source>
</evidence>
<dbReference type="InterPro" id="IPR050098">
    <property type="entry name" value="TFPI/VKTCI-like"/>
</dbReference>
<dbReference type="PANTHER" id="PTHR10083:SF328">
    <property type="entry name" value="TISSUE FACTOR PATHWAY INHIBITOR"/>
    <property type="match status" value="1"/>
</dbReference>
<dbReference type="Gene3D" id="4.10.410.10">
    <property type="entry name" value="Pancreatic trypsin inhibitor Kunitz domain"/>
    <property type="match status" value="1"/>
</dbReference>
<evidence type="ECO:0000256" key="3">
    <source>
        <dbReference type="ARBA" id="ARBA00023157"/>
    </source>
</evidence>
<evidence type="ECO:0000256" key="2">
    <source>
        <dbReference type="ARBA" id="ARBA00022900"/>
    </source>
</evidence>
<reference evidence="5 6" key="1">
    <citation type="journal article" date="2008" name="Nature">
        <title>The genome of the model beetle and pest Tribolium castaneum.</title>
        <authorList>
            <consortium name="Tribolium Genome Sequencing Consortium"/>
            <person name="Richards S."/>
            <person name="Gibbs R.A."/>
            <person name="Weinstock G.M."/>
            <person name="Brown S.J."/>
            <person name="Denell R."/>
            <person name="Beeman R.W."/>
            <person name="Gibbs R."/>
            <person name="Beeman R.W."/>
            <person name="Brown S.J."/>
            <person name="Bucher G."/>
            <person name="Friedrich M."/>
            <person name="Grimmelikhuijzen C.J."/>
            <person name="Klingler M."/>
            <person name="Lorenzen M."/>
            <person name="Richards S."/>
            <person name="Roth S."/>
            <person name="Schroder R."/>
            <person name="Tautz D."/>
            <person name="Zdobnov E.M."/>
            <person name="Muzny D."/>
            <person name="Gibbs R.A."/>
            <person name="Weinstock G.M."/>
            <person name="Attaway T."/>
            <person name="Bell S."/>
            <person name="Buhay C.J."/>
            <person name="Chandrabose M.N."/>
            <person name="Chavez D."/>
            <person name="Clerk-Blankenburg K.P."/>
            <person name="Cree A."/>
            <person name="Dao M."/>
            <person name="Davis C."/>
            <person name="Chacko J."/>
            <person name="Dinh H."/>
            <person name="Dugan-Rocha S."/>
            <person name="Fowler G."/>
            <person name="Garner T.T."/>
            <person name="Garnes J."/>
            <person name="Gnirke A."/>
            <person name="Hawes A."/>
            <person name="Hernandez J."/>
            <person name="Hines S."/>
            <person name="Holder M."/>
            <person name="Hume J."/>
            <person name="Jhangiani S.N."/>
            <person name="Joshi V."/>
            <person name="Khan Z.M."/>
            <person name="Jackson L."/>
            <person name="Kovar C."/>
            <person name="Kowis A."/>
            <person name="Lee S."/>
            <person name="Lewis L.R."/>
            <person name="Margolis J."/>
            <person name="Morgan M."/>
            <person name="Nazareth L.V."/>
            <person name="Nguyen N."/>
            <person name="Okwuonu G."/>
            <person name="Parker D."/>
            <person name="Richards S."/>
            <person name="Ruiz S.J."/>
            <person name="Santibanez J."/>
            <person name="Savard J."/>
            <person name="Scherer S.E."/>
            <person name="Schneider B."/>
            <person name="Sodergren E."/>
            <person name="Tautz D."/>
            <person name="Vattahil S."/>
            <person name="Villasana D."/>
            <person name="White C.S."/>
            <person name="Wright R."/>
            <person name="Park Y."/>
            <person name="Beeman R.W."/>
            <person name="Lord J."/>
            <person name="Oppert B."/>
            <person name="Lorenzen M."/>
            <person name="Brown S."/>
            <person name="Wang L."/>
            <person name="Savard J."/>
            <person name="Tautz D."/>
            <person name="Richards S."/>
            <person name="Weinstock G."/>
            <person name="Gibbs R.A."/>
            <person name="Liu Y."/>
            <person name="Worley K."/>
            <person name="Weinstock G."/>
            <person name="Elsik C.G."/>
            <person name="Reese J.T."/>
            <person name="Elhaik E."/>
            <person name="Landan G."/>
            <person name="Graur D."/>
            <person name="Arensburger P."/>
            <person name="Atkinson P."/>
            <person name="Beeman R.W."/>
            <person name="Beidler J."/>
            <person name="Brown S.J."/>
            <person name="Demuth J.P."/>
            <person name="Drury D.W."/>
            <person name="Du Y.Z."/>
            <person name="Fujiwara H."/>
            <person name="Lorenzen M."/>
            <person name="Maselli V."/>
            <person name="Osanai M."/>
            <person name="Park Y."/>
            <person name="Robertson H.M."/>
            <person name="Tu Z."/>
            <person name="Wang J.J."/>
            <person name="Wang S."/>
            <person name="Richards S."/>
            <person name="Song H."/>
            <person name="Zhang L."/>
            <person name="Sodergren E."/>
            <person name="Werner D."/>
            <person name="Stanke M."/>
            <person name="Morgenstern B."/>
            <person name="Solovyev V."/>
            <person name="Kosarev P."/>
            <person name="Brown G."/>
            <person name="Chen H.C."/>
            <person name="Ermolaeva O."/>
            <person name="Hlavina W."/>
            <person name="Kapustin Y."/>
            <person name="Kiryutin B."/>
            <person name="Kitts P."/>
            <person name="Maglott D."/>
            <person name="Pruitt K."/>
            <person name="Sapojnikov V."/>
            <person name="Souvorov A."/>
            <person name="Mackey A.J."/>
            <person name="Waterhouse R.M."/>
            <person name="Wyder S."/>
            <person name="Zdobnov E.M."/>
            <person name="Zdobnov E.M."/>
            <person name="Wyder S."/>
            <person name="Kriventseva E.V."/>
            <person name="Kadowaki T."/>
            <person name="Bork P."/>
            <person name="Aranda M."/>
            <person name="Bao R."/>
            <person name="Beermann A."/>
            <person name="Berns N."/>
            <person name="Bolognesi R."/>
            <person name="Bonneton F."/>
            <person name="Bopp D."/>
            <person name="Brown S.J."/>
            <person name="Bucher G."/>
            <person name="Butts T."/>
            <person name="Chaumot A."/>
            <person name="Denell R.E."/>
            <person name="Ferrier D.E."/>
            <person name="Friedrich M."/>
            <person name="Gordon C.M."/>
            <person name="Jindra M."/>
            <person name="Klingler M."/>
            <person name="Lan Q."/>
            <person name="Lattorff H.M."/>
            <person name="Laudet V."/>
            <person name="von Levetsow C."/>
            <person name="Liu Z."/>
            <person name="Lutz R."/>
            <person name="Lynch J.A."/>
            <person name="da Fonseca R.N."/>
            <person name="Posnien N."/>
            <person name="Reuter R."/>
            <person name="Roth S."/>
            <person name="Savard J."/>
            <person name="Schinko J.B."/>
            <person name="Schmitt C."/>
            <person name="Schoppmeier M."/>
            <person name="Schroder R."/>
            <person name="Shippy T.D."/>
            <person name="Simonnet F."/>
            <person name="Marques-Souza H."/>
            <person name="Tautz D."/>
            <person name="Tomoyasu Y."/>
            <person name="Trauner J."/>
            <person name="Van der Zee M."/>
            <person name="Vervoort M."/>
            <person name="Wittkopp N."/>
            <person name="Wimmer E.A."/>
            <person name="Yang X."/>
            <person name="Jones A.K."/>
            <person name="Sattelle D.B."/>
            <person name="Ebert P.R."/>
            <person name="Nelson D."/>
            <person name="Scott J.G."/>
            <person name="Beeman R.W."/>
            <person name="Muthukrishnan S."/>
            <person name="Kramer K.J."/>
            <person name="Arakane Y."/>
            <person name="Beeman R.W."/>
            <person name="Zhu Q."/>
            <person name="Hogenkamp D."/>
            <person name="Dixit R."/>
            <person name="Oppert B."/>
            <person name="Jiang H."/>
            <person name="Zou Z."/>
            <person name="Marshall J."/>
            <person name="Elpidina E."/>
            <person name="Vinokurov K."/>
            <person name="Oppert C."/>
            <person name="Zou Z."/>
            <person name="Evans J."/>
            <person name="Lu Z."/>
            <person name="Zhao P."/>
            <person name="Sumathipala N."/>
            <person name="Altincicek B."/>
            <person name="Vilcinskas A."/>
            <person name="Williams M."/>
            <person name="Hultmark D."/>
            <person name="Hetru C."/>
            <person name="Jiang H."/>
            <person name="Grimmelikhuijzen C.J."/>
            <person name="Hauser F."/>
            <person name="Cazzamali G."/>
            <person name="Williamson M."/>
            <person name="Park Y."/>
            <person name="Li B."/>
            <person name="Tanaka Y."/>
            <person name="Predel R."/>
            <person name="Neupert S."/>
            <person name="Schachtner J."/>
            <person name="Verleyen P."/>
            <person name="Raible F."/>
            <person name="Bork P."/>
            <person name="Friedrich M."/>
            <person name="Walden K.K."/>
            <person name="Robertson H.M."/>
            <person name="Angeli S."/>
            <person name="Foret S."/>
            <person name="Bucher G."/>
            <person name="Schuetz S."/>
            <person name="Maleszka R."/>
            <person name="Wimmer E.A."/>
            <person name="Beeman R.W."/>
            <person name="Lorenzen M."/>
            <person name="Tomoyasu Y."/>
            <person name="Miller S.C."/>
            <person name="Grossmann D."/>
            <person name="Bucher G."/>
        </authorList>
    </citation>
    <scope>NUCLEOTIDE SEQUENCE [LARGE SCALE GENOMIC DNA]</scope>
    <source>
        <strain evidence="5 6">Georgia GA2</strain>
    </source>
</reference>
<dbReference type="FunFam" id="4.10.410.10:FF:000020">
    <property type="entry name" value="Collagen, type VI, alpha 3"/>
    <property type="match status" value="1"/>
</dbReference>
<dbReference type="PRINTS" id="PR00759">
    <property type="entry name" value="BASICPTASE"/>
</dbReference>
<evidence type="ECO:0000256" key="1">
    <source>
        <dbReference type="ARBA" id="ARBA00022690"/>
    </source>
</evidence>
<accession>A0A139WF79</accession>
<organism evidence="5 6">
    <name type="scientific">Tribolium castaneum</name>
    <name type="common">Red flour beetle</name>
    <dbReference type="NCBI Taxonomy" id="7070"/>
    <lineage>
        <taxon>Eukaryota</taxon>
        <taxon>Metazoa</taxon>
        <taxon>Ecdysozoa</taxon>
        <taxon>Arthropoda</taxon>
        <taxon>Hexapoda</taxon>
        <taxon>Insecta</taxon>
        <taxon>Pterygota</taxon>
        <taxon>Neoptera</taxon>
        <taxon>Endopterygota</taxon>
        <taxon>Coleoptera</taxon>
        <taxon>Polyphaga</taxon>
        <taxon>Cucujiformia</taxon>
        <taxon>Tenebrionidae</taxon>
        <taxon>Tenebrionidae incertae sedis</taxon>
        <taxon>Tribolium</taxon>
    </lineage>
</organism>
<evidence type="ECO:0000313" key="5">
    <source>
        <dbReference type="EMBL" id="KYB26495.1"/>
    </source>
</evidence>
<dbReference type="InterPro" id="IPR002223">
    <property type="entry name" value="Kunitz_BPTI"/>
</dbReference>
<keyword evidence="3" id="KW-1015">Disulfide bond</keyword>
<dbReference type="OMA" id="PEERCHY"/>
<dbReference type="OrthoDB" id="4473401at2759"/>
<protein>
    <submittedName>
        <fullName evidence="5">Papilin-like Protein</fullName>
    </submittedName>
</protein>
<keyword evidence="1" id="KW-0646">Protease inhibitor</keyword>
<keyword evidence="6" id="KW-1185">Reference proteome</keyword>
<dbReference type="SMART" id="SM00131">
    <property type="entry name" value="KU"/>
    <property type="match status" value="1"/>
</dbReference>
<dbReference type="SUPFAM" id="SSF57362">
    <property type="entry name" value="BPTI-like"/>
    <property type="match status" value="1"/>
</dbReference>
<dbReference type="GO" id="GO:0004867">
    <property type="term" value="F:serine-type endopeptidase inhibitor activity"/>
    <property type="evidence" value="ECO:0007669"/>
    <property type="project" value="UniProtKB-KW"/>
</dbReference>
<dbReference type="AlphaFoldDB" id="A0A139WF79"/>
<dbReference type="PROSITE" id="PS50279">
    <property type="entry name" value="BPTI_KUNITZ_2"/>
    <property type="match status" value="1"/>
</dbReference>
<name>A0A139WF79_TRICA</name>
<proteinExistence type="predicted"/>
<dbReference type="InterPro" id="IPR020901">
    <property type="entry name" value="Prtase_inh_Kunz-CS"/>
</dbReference>
<dbReference type="InterPro" id="IPR036880">
    <property type="entry name" value="Kunitz_BPTI_sf"/>
</dbReference>
<dbReference type="Proteomes" id="UP000007266">
    <property type="component" value="Linkage group 7"/>
</dbReference>
<feature type="domain" description="BPTI/Kunitz inhibitor" evidence="4">
    <location>
        <begin position="34"/>
        <end position="84"/>
    </location>
</feature>
<sequence length="87" mass="9817">MYRKILVSVIVALTVFNIVCGIVLYKTETDAMICMLPEVKGLCKARILRWRYDPVAKTCHKFVYGGCKGNKNNFKSYDNCMGLCAGK</sequence>